<gene>
    <name evidence="3" type="primary">Il2</name>
    <name evidence="1" type="synonym">IL2</name>
</gene>
<dbReference type="PRINTS" id="PR00265">
    <property type="entry name" value="INTERLEUKIN2"/>
</dbReference>
<dbReference type="InterPro" id="IPR000779">
    <property type="entry name" value="IL-2"/>
</dbReference>
<keyword evidence="1" id="KW-0964">Secreted</keyword>
<reference evidence="3" key="1">
    <citation type="submission" date="2025-08" db="UniProtKB">
        <authorList>
            <consortium name="RefSeq"/>
        </authorList>
    </citation>
    <scope>IDENTIFICATION</scope>
</reference>
<evidence type="ECO:0000313" key="2">
    <source>
        <dbReference type="Proteomes" id="UP000694906"/>
    </source>
</evidence>
<accession>A0AAX6PM50</accession>
<dbReference type="PANTHER" id="PTHR48487">
    <property type="entry name" value="INTERLEUKIN-2"/>
    <property type="match status" value="1"/>
</dbReference>
<keyword evidence="1" id="KW-0732">Signal</keyword>
<dbReference type="RefSeq" id="XP_004854993.1">
    <property type="nucleotide sequence ID" value="XM_004854936.2"/>
</dbReference>
<dbReference type="Gene3D" id="1.20.1250.10">
    <property type="match status" value="1"/>
</dbReference>
<feature type="signal peptide" evidence="1">
    <location>
        <begin position="1"/>
        <end position="20"/>
    </location>
</feature>
<comment type="similarity">
    <text evidence="1">Belongs to the IL-2 family.</text>
</comment>
<keyword evidence="1" id="KW-1064">Adaptive immunity</keyword>
<dbReference type="PANTHER" id="PTHR48487:SF1">
    <property type="entry name" value="INTERLEUKIN-2"/>
    <property type="match status" value="1"/>
</dbReference>
<keyword evidence="1" id="KW-0391">Immunity</keyword>
<dbReference type="KEGG" id="hgl:101720581"/>
<evidence type="ECO:0000313" key="3">
    <source>
        <dbReference type="RefSeq" id="XP_004854993.1"/>
    </source>
</evidence>
<dbReference type="GO" id="GO:0005134">
    <property type="term" value="F:interleukin-2 receptor binding"/>
    <property type="evidence" value="ECO:0007669"/>
    <property type="project" value="InterPro"/>
</dbReference>
<dbReference type="GO" id="GO:0005615">
    <property type="term" value="C:extracellular space"/>
    <property type="evidence" value="ECO:0007669"/>
    <property type="project" value="UniProtKB-KW"/>
</dbReference>
<dbReference type="CTD" id="3558"/>
<keyword evidence="1" id="KW-1015">Disulfide bond</keyword>
<keyword evidence="1" id="KW-0202">Cytokine</keyword>
<feature type="chain" id="PRO_5043086789" description="Interleukin-2" evidence="1">
    <location>
        <begin position="21"/>
        <end position="152"/>
    </location>
</feature>
<comment type="subcellular location">
    <subcellularLocation>
        <location evidence="1">Secreted</location>
    </subcellularLocation>
</comment>
<comment type="function">
    <text evidence="1">Cytokine produced by activated CD4-positive helper T-cells and to a lesser extend activated CD8-positive T-cells and natural killer (NK) cells that plays pivotal roles in the immune response and tolerance. Binds to a receptor complex composed of either the high-affinity trimeric IL-2R (IL2RA/CD25, IL2RB/CD122 and IL2RG/CD132) or the low-affinity dimeric IL-2R (IL2RB and IL2RG). Interaction with the receptor leads to oligomerization and conformation changes in the IL-2R subunits resulting in downstream signaling starting with phosphorylation of JAK1 and JAK3. In turn, JAK1 and JAK3 phosphorylate the receptor to form a docking site leading to the phosphorylation of several substrates including STAT5. This process leads to activation of several pathways including STAT, phosphoinositide-3-kinase/PI3K and mitogen-activated protein kinase/MAPK pathways. Functions as a T-cell growth factor and can increase NK-cell cytolytic activity as well. Promotes strong proliferation of activated B-cells and subsequently immunoglobulin production. Plays a pivotal role in regulating the adaptive immune system by controlling the survival and proliferation of regulatory T-cells, which are required for the maintenance of immune tolerance. Moreover, participates in the differentiation and homeostasis of effector T-cell subsets, including Th1, Th2, Th17 as well as memory CD8-positive T-cells.</text>
</comment>
<protein>
    <recommendedName>
        <fullName evidence="1">Interleukin-2</fullName>
        <shortName evidence="1">IL-2</shortName>
    </recommendedName>
</protein>
<dbReference type="GO" id="GO:0008083">
    <property type="term" value="F:growth factor activity"/>
    <property type="evidence" value="ECO:0007669"/>
    <property type="project" value="UniProtKB-KW"/>
</dbReference>
<dbReference type="InterPro" id="IPR009079">
    <property type="entry name" value="4_helix_cytokine-like_core"/>
</dbReference>
<dbReference type="GO" id="GO:0002250">
    <property type="term" value="P:adaptive immune response"/>
    <property type="evidence" value="ECO:0007669"/>
    <property type="project" value="UniProtKB-KW"/>
</dbReference>
<organism evidence="2 3">
    <name type="scientific">Heterocephalus glaber</name>
    <name type="common">Naked mole rat</name>
    <dbReference type="NCBI Taxonomy" id="10181"/>
    <lineage>
        <taxon>Eukaryota</taxon>
        <taxon>Metazoa</taxon>
        <taxon>Chordata</taxon>
        <taxon>Craniata</taxon>
        <taxon>Vertebrata</taxon>
        <taxon>Euteleostomi</taxon>
        <taxon>Mammalia</taxon>
        <taxon>Eutheria</taxon>
        <taxon>Euarchontoglires</taxon>
        <taxon>Glires</taxon>
        <taxon>Rodentia</taxon>
        <taxon>Hystricomorpha</taxon>
        <taxon>Bathyergidae</taxon>
        <taxon>Heterocephalus</taxon>
    </lineage>
</organism>
<dbReference type="SMART" id="SM00189">
    <property type="entry name" value="IL2"/>
    <property type="match status" value="1"/>
</dbReference>
<keyword evidence="2" id="KW-1185">Reference proteome</keyword>
<dbReference type="AlphaFoldDB" id="A0AAX6PM50"/>
<name>A0AAX6PM50_HETGA</name>
<sequence>MYKMLLLSCIALTLALITSSAPTSSSTRETQEQLEQLLLDLQVILKGVTRNPKLSKMLKPKLYFPNKPSELQHLQCLEEELKVLEQVLNLAEHKHFPLINTKDFISNINVTVWKLKGSKTALTCELNDEEANIVQFLKGWIAFCQKIISTMT</sequence>
<dbReference type="Proteomes" id="UP000694906">
    <property type="component" value="Unplaced"/>
</dbReference>
<dbReference type="GeneID" id="101720581"/>
<keyword evidence="1" id="KW-0339">Growth factor</keyword>
<evidence type="ECO:0000256" key="1">
    <source>
        <dbReference type="RuleBase" id="RU363134"/>
    </source>
</evidence>
<dbReference type="SUPFAM" id="SSF47266">
    <property type="entry name" value="4-helical cytokines"/>
    <property type="match status" value="1"/>
</dbReference>
<dbReference type="Pfam" id="PF00715">
    <property type="entry name" value="IL2"/>
    <property type="match status" value="1"/>
</dbReference>
<proteinExistence type="inferred from homology"/>
<dbReference type="GO" id="GO:0005125">
    <property type="term" value="F:cytokine activity"/>
    <property type="evidence" value="ECO:0007669"/>
    <property type="project" value="UniProtKB-KW"/>
</dbReference>